<accession>A0A1I5TLT5</accession>
<protein>
    <submittedName>
        <fullName evidence="4">Ubiquinone/menaquinone biosynthesis C-methylase UbiE</fullName>
    </submittedName>
</protein>
<name>A0A1I5TLT5_9ACTN</name>
<dbReference type="STRING" id="1523247.SAMN05660464_4402"/>
<feature type="domain" description="Methyltransferase" evidence="3">
    <location>
        <begin position="46"/>
        <end position="139"/>
    </location>
</feature>
<dbReference type="AlphaFoldDB" id="A0A1I5TLT5"/>
<dbReference type="OrthoDB" id="9777638at2"/>
<dbReference type="Gene3D" id="3.40.50.150">
    <property type="entry name" value="Vaccinia Virus protein VP39"/>
    <property type="match status" value="1"/>
</dbReference>
<dbReference type="GO" id="GO:0008168">
    <property type="term" value="F:methyltransferase activity"/>
    <property type="evidence" value="ECO:0007669"/>
    <property type="project" value="UniProtKB-KW"/>
</dbReference>
<dbReference type="InterPro" id="IPR029063">
    <property type="entry name" value="SAM-dependent_MTases_sf"/>
</dbReference>
<evidence type="ECO:0000256" key="2">
    <source>
        <dbReference type="ARBA" id="ARBA00022679"/>
    </source>
</evidence>
<keyword evidence="1 4" id="KW-0489">Methyltransferase</keyword>
<evidence type="ECO:0000313" key="4">
    <source>
        <dbReference type="EMBL" id="SFP84054.1"/>
    </source>
</evidence>
<dbReference type="CDD" id="cd02440">
    <property type="entry name" value="AdoMet_MTases"/>
    <property type="match status" value="1"/>
</dbReference>
<dbReference type="SUPFAM" id="SSF53335">
    <property type="entry name" value="S-adenosyl-L-methionine-dependent methyltransferases"/>
    <property type="match status" value="1"/>
</dbReference>
<dbReference type="RefSeq" id="WP_091114778.1">
    <property type="nucleotide sequence ID" value="NZ_FOWQ01000009.1"/>
</dbReference>
<proteinExistence type="predicted"/>
<dbReference type="GO" id="GO:0032259">
    <property type="term" value="P:methylation"/>
    <property type="evidence" value="ECO:0007669"/>
    <property type="project" value="UniProtKB-KW"/>
</dbReference>
<dbReference type="InterPro" id="IPR041698">
    <property type="entry name" value="Methyltransf_25"/>
</dbReference>
<dbReference type="EMBL" id="FOWQ01000009">
    <property type="protein sequence ID" value="SFP84054.1"/>
    <property type="molecule type" value="Genomic_DNA"/>
</dbReference>
<evidence type="ECO:0000256" key="1">
    <source>
        <dbReference type="ARBA" id="ARBA00022603"/>
    </source>
</evidence>
<keyword evidence="5" id="KW-1185">Reference proteome</keyword>
<sequence>MDGQRERVAGVFDRAAPTYDAVGVEMFGPIAERLVAELDPRPGERVLDVGCGRGAVLLRAAARVAPTGSVTGIDLAPGMVERARAAAEEAGVPAEVRIADAEDPGGGPYDVVASSLVLFFLPDPAAALRAWRSLLVDGGRVGVTTFGPYSEAWREVDAVFAPYLPPQVRDARTSGTSGPFASDDGVEQLLRGAGFGDLRTVHLTVPVRFADEDHWHTWTWSVGQRGFWELVPEDERDAVRAEAHRRLQHCRDGDGRLGFDQDVRVTLGRVR</sequence>
<dbReference type="Proteomes" id="UP000198857">
    <property type="component" value="Unassembled WGS sequence"/>
</dbReference>
<keyword evidence="2" id="KW-0808">Transferase</keyword>
<evidence type="ECO:0000259" key="3">
    <source>
        <dbReference type="Pfam" id="PF13649"/>
    </source>
</evidence>
<gene>
    <name evidence="4" type="ORF">SAMN05660464_4402</name>
</gene>
<dbReference type="PANTHER" id="PTHR43861">
    <property type="entry name" value="TRANS-ACONITATE 2-METHYLTRANSFERASE-RELATED"/>
    <property type="match status" value="1"/>
</dbReference>
<evidence type="ECO:0000313" key="5">
    <source>
        <dbReference type="Proteomes" id="UP000198857"/>
    </source>
</evidence>
<keyword evidence="4" id="KW-0830">Ubiquinone</keyword>
<dbReference type="PANTHER" id="PTHR43861:SF1">
    <property type="entry name" value="TRANS-ACONITATE 2-METHYLTRANSFERASE"/>
    <property type="match status" value="1"/>
</dbReference>
<dbReference type="Pfam" id="PF13649">
    <property type="entry name" value="Methyltransf_25"/>
    <property type="match status" value="1"/>
</dbReference>
<organism evidence="4 5">
    <name type="scientific">Geodermatophilus dictyosporus</name>
    <dbReference type="NCBI Taxonomy" id="1523247"/>
    <lineage>
        <taxon>Bacteria</taxon>
        <taxon>Bacillati</taxon>
        <taxon>Actinomycetota</taxon>
        <taxon>Actinomycetes</taxon>
        <taxon>Geodermatophilales</taxon>
        <taxon>Geodermatophilaceae</taxon>
        <taxon>Geodermatophilus</taxon>
    </lineage>
</organism>
<reference evidence="5" key="1">
    <citation type="submission" date="2016-10" db="EMBL/GenBank/DDBJ databases">
        <authorList>
            <person name="Varghese N."/>
            <person name="Submissions S."/>
        </authorList>
    </citation>
    <scope>NUCLEOTIDE SEQUENCE [LARGE SCALE GENOMIC DNA]</scope>
    <source>
        <strain evidence="5">DSM 44208</strain>
    </source>
</reference>